<organism evidence="3 4">
    <name type="scientific">Mycolicibacterium moriokaense</name>
    <dbReference type="NCBI Taxonomy" id="39691"/>
    <lineage>
        <taxon>Bacteria</taxon>
        <taxon>Bacillati</taxon>
        <taxon>Actinomycetota</taxon>
        <taxon>Actinomycetes</taxon>
        <taxon>Mycobacteriales</taxon>
        <taxon>Mycobacteriaceae</taxon>
        <taxon>Mycolicibacterium</taxon>
    </lineage>
</organism>
<dbReference type="RefSeq" id="WP_110317407.1">
    <property type="nucleotide sequence ID" value="NZ_QJJU01000011.1"/>
</dbReference>
<dbReference type="OrthoDB" id="4641251at2"/>
<keyword evidence="2" id="KW-0732">Signal</keyword>
<dbReference type="AlphaFoldDB" id="A0A318HEF5"/>
<feature type="region of interest" description="Disordered" evidence="1">
    <location>
        <begin position="31"/>
        <end position="69"/>
    </location>
</feature>
<evidence type="ECO:0000256" key="2">
    <source>
        <dbReference type="SAM" id="SignalP"/>
    </source>
</evidence>
<feature type="signal peptide" evidence="2">
    <location>
        <begin position="1"/>
        <end position="27"/>
    </location>
</feature>
<dbReference type="EMBL" id="QJJU01000011">
    <property type="protein sequence ID" value="PXX07339.1"/>
    <property type="molecule type" value="Genomic_DNA"/>
</dbReference>
<name>A0A318HEF5_9MYCO</name>
<evidence type="ECO:0008006" key="5">
    <source>
        <dbReference type="Google" id="ProtNLM"/>
    </source>
</evidence>
<sequence>MRTTFFAPLAAIAAAAAVIATAPMAAADSTAPQQSCTSLGGTQTQCQSPGNVQINDAPPQVNYFPLGDS</sequence>
<keyword evidence="4" id="KW-1185">Reference proteome</keyword>
<evidence type="ECO:0000313" key="3">
    <source>
        <dbReference type="EMBL" id="PXX07339.1"/>
    </source>
</evidence>
<feature type="compositionally biased region" description="Polar residues" evidence="1">
    <location>
        <begin position="33"/>
        <end position="54"/>
    </location>
</feature>
<comment type="caution">
    <text evidence="3">The sequence shown here is derived from an EMBL/GenBank/DDBJ whole genome shotgun (WGS) entry which is preliminary data.</text>
</comment>
<gene>
    <name evidence="3" type="ORF">C8E89_111123</name>
</gene>
<reference evidence="4" key="1">
    <citation type="submission" date="2018-05" db="EMBL/GenBank/DDBJ databases">
        <authorList>
            <person name="Deangelis K."/>
            <person name="Huntemann M."/>
            <person name="Clum A."/>
            <person name="Pillay M."/>
            <person name="Palaniappan K."/>
            <person name="Varghese N."/>
            <person name="Mikhailova N."/>
            <person name="Stamatis D."/>
            <person name="Reddy T."/>
            <person name="Daum C."/>
            <person name="Shapiro N."/>
            <person name="Ivanova N."/>
            <person name="Kyrpides N."/>
            <person name="Woyke T."/>
        </authorList>
    </citation>
    <scope>NUCLEOTIDE SEQUENCE [LARGE SCALE GENOMIC DNA]</scope>
    <source>
        <strain evidence="4">GAS496</strain>
    </source>
</reference>
<accession>A0A318HEF5</accession>
<evidence type="ECO:0000256" key="1">
    <source>
        <dbReference type="SAM" id="MobiDB-lite"/>
    </source>
</evidence>
<proteinExistence type="predicted"/>
<reference evidence="3 4" key="2">
    <citation type="submission" date="2018-06" db="EMBL/GenBank/DDBJ databases">
        <title>Sequencing of bacterial isolates from soil warming experiment in Harvard Forest, Massachusetts, USA.</title>
        <authorList>
            <person name="Deangelis K.PhD."/>
        </authorList>
    </citation>
    <scope>NUCLEOTIDE SEQUENCE [LARGE SCALE GENOMIC DNA]</scope>
    <source>
        <strain evidence="3 4">GAS496</strain>
    </source>
</reference>
<protein>
    <recommendedName>
        <fullName evidence="5">Keratin associated protein</fullName>
    </recommendedName>
</protein>
<dbReference type="Proteomes" id="UP000247781">
    <property type="component" value="Unassembled WGS sequence"/>
</dbReference>
<evidence type="ECO:0000313" key="4">
    <source>
        <dbReference type="Proteomes" id="UP000247781"/>
    </source>
</evidence>
<feature type="chain" id="PRO_5016459001" description="Keratin associated protein" evidence="2">
    <location>
        <begin position="28"/>
        <end position="69"/>
    </location>
</feature>